<reference evidence="2" key="1">
    <citation type="submission" date="2021-02" db="EMBL/GenBank/DDBJ databases">
        <title>Taxonomy, biology and ecology of Rhodococcus bacteria occurring in California pistachio and other woody hosts as revealed by genome sequence analyses.</title>
        <authorList>
            <person name="Riely B."/>
            <person name="Gai Y."/>
        </authorList>
    </citation>
    <scope>NUCLEOTIDE SEQUENCE</scope>
    <source>
        <strain evidence="2">BP-295</strain>
    </source>
</reference>
<feature type="transmembrane region" description="Helical" evidence="1">
    <location>
        <begin position="20"/>
        <end position="39"/>
    </location>
</feature>
<evidence type="ECO:0000256" key="1">
    <source>
        <dbReference type="SAM" id="Phobius"/>
    </source>
</evidence>
<proteinExistence type="predicted"/>
<comment type="caution">
    <text evidence="2">The sequence shown here is derived from an EMBL/GenBank/DDBJ whole genome shotgun (WGS) entry which is preliminary data.</text>
</comment>
<evidence type="ECO:0000313" key="2">
    <source>
        <dbReference type="EMBL" id="MBM7276833.1"/>
    </source>
</evidence>
<keyword evidence="1" id="KW-0472">Membrane</keyword>
<keyword evidence="1" id="KW-0812">Transmembrane</keyword>
<sequence length="66" mass="6473">MVALAGLIVGVPSLFDANGSVVFLVLVTAVLVTGGGLLVSPRTRSWGRVVAAAACVSGIVLIPLGA</sequence>
<feature type="transmembrane region" description="Helical" evidence="1">
    <location>
        <begin position="46"/>
        <end position="65"/>
    </location>
</feature>
<organism evidence="2 3">
    <name type="scientific">Gordonia rubripertincta</name>
    <name type="common">Rhodococcus corallinus</name>
    <dbReference type="NCBI Taxonomy" id="36822"/>
    <lineage>
        <taxon>Bacteria</taxon>
        <taxon>Bacillati</taxon>
        <taxon>Actinomycetota</taxon>
        <taxon>Actinomycetes</taxon>
        <taxon>Mycobacteriales</taxon>
        <taxon>Gordoniaceae</taxon>
        <taxon>Gordonia</taxon>
    </lineage>
</organism>
<dbReference type="AlphaFoldDB" id="A0AAW4G0B7"/>
<evidence type="ECO:0000313" key="3">
    <source>
        <dbReference type="Proteomes" id="UP001195196"/>
    </source>
</evidence>
<protein>
    <submittedName>
        <fullName evidence="2">Uncharacterized protein</fullName>
    </submittedName>
</protein>
<dbReference type="RefSeq" id="WP_204717390.1">
    <property type="nucleotide sequence ID" value="NZ_JAFFGU010000001.1"/>
</dbReference>
<keyword evidence="1" id="KW-1133">Transmembrane helix</keyword>
<gene>
    <name evidence="2" type="ORF">JTZ10_03590</name>
</gene>
<name>A0AAW4G0B7_GORRU</name>
<dbReference type="Proteomes" id="UP001195196">
    <property type="component" value="Unassembled WGS sequence"/>
</dbReference>
<dbReference type="EMBL" id="JAFFGU010000001">
    <property type="protein sequence ID" value="MBM7276833.1"/>
    <property type="molecule type" value="Genomic_DNA"/>
</dbReference>
<accession>A0AAW4G0B7</accession>